<gene>
    <name evidence="1" type="ORF">SAMN05444920_113246</name>
</gene>
<reference evidence="1 2" key="1">
    <citation type="submission" date="2016-10" db="EMBL/GenBank/DDBJ databases">
        <authorList>
            <person name="de Groot N.N."/>
        </authorList>
    </citation>
    <scope>NUCLEOTIDE SEQUENCE [LARGE SCALE GENOMIC DNA]</scope>
    <source>
        <strain evidence="1 2">CGMCC 4.7037</strain>
    </source>
</reference>
<proteinExistence type="predicted"/>
<sequence>MIRYAGPVDLGRALEARLKTQADRCGSDLGRLLPSWKADCPTLAEGLTQAGADLTDGLCPLRGFWARARETAQVG</sequence>
<dbReference type="OrthoDB" id="4084402at2"/>
<organism evidence="1 2">
    <name type="scientific">Nonomuraea solani</name>
    <dbReference type="NCBI Taxonomy" id="1144553"/>
    <lineage>
        <taxon>Bacteria</taxon>
        <taxon>Bacillati</taxon>
        <taxon>Actinomycetota</taxon>
        <taxon>Actinomycetes</taxon>
        <taxon>Streptosporangiales</taxon>
        <taxon>Streptosporangiaceae</taxon>
        <taxon>Nonomuraea</taxon>
    </lineage>
</organism>
<dbReference type="Proteomes" id="UP000236732">
    <property type="component" value="Unassembled WGS sequence"/>
</dbReference>
<name>A0A1H6EP53_9ACTN</name>
<dbReference type="EMBL" id="FNVT01000013">
    <property type="protein sequence ID" value="SEG99650.1"/>
    <property type="molecule type" value="Genomic_DNA"/>
</dbReference>
<dbReference type="AlphaFoldDB" id="A0A1H6EP53"/>
<protein>
    <submittedName>
        <fullName evidence="1">Uncharacterized protein</fullName>
    </submittedName>
</protein>
<evidence type="ECO:0000313" key="1">
    <source>
        <dbReference type="EMBL" id="SEG99650.1"/>
    </source>
</evidence>
<dbReference type="RefSeq" id="WP_103960836.1">
    <property type="nucleotide sequence ID" value="NZ_FNVT01000013.1"/>
</dbReference>
<keyword evidence="2" id="KW-1185">Reference proteome</keyword>
<accession>A0A1H6EP53</accession>
<evidence type="ECO:0000313" key="2">
    <source>
        <dbReference type="Proteomes" id="UP000236732"/>
    </source>
</evidence>